<gene>
    <name evidence="12 13" type="primary">LOC106610401</name>
</gene>
<dbReference type="KEGG" id="sasa:106610401"/>
<dbReference type="GO" id="GO:0016020">
    <property type="term" value="C:membrane"/>
    <property type="evidence" value="ECO:0007669"/>
    <property type="project" value="UniProtKB-SubCell"/>
</dbReference>
<dbReference type="PANTHER" id="PTHR22950:SF646">
    <property type="entry name" value="SODIUM-COUPLED NEUTRAL AMINO ACID TRANSPORTER 10-RELATED"/>
    <property type="match status" value="1"/>
</dbReference>
<evidence type="ECO:0000313" key="12">
    <source>
        <dbReference type="RefSeq" id="XP_014065240.1"/>
    </source>
</evidence>
<feature type="transmembrane region" description="Helical" evidence="9">
    <location>
        <begin position="83"/>
        <end position="103"/>
    </location>
</feature>
<dbReference type="RefSeq" id="XP_045580256.1">
    <property type="nucleotide sequence ID" value="XM_045724300.1"/>
</dbReference>
<comment type="subcellular location">
    <subcellularLocation>
        <location evidence="1">Membrane</location>
        <topology evidence="1">Multi-pass membrane protein</topology>
    </subcellularLocation>
</comment>
<evidence type="ECO:0000313" key="13">
    <source>
        <dbReference type="RefSeq" id="XP_045580256.1"/>
    </source>
</evidence>
<feature type="compositionally biased region" description="Basic and acidic residues" evidence="8">
    <location>
        <begin position="1131"/>
        <end position="1140"/>
    </location>
</feature>
<keyword evidence="3" id="KW-0813">Transport</keyword>
<feature type="region of interest" description="Disordered" evidence="8">
    <location>
        <begin position="938"/>
        <end position="960"/>
    </location>
</feature>
<dbReference type="GeneID" id="106610401"/>
<feature type="compositionally biased region" description="Low complexity" evidence="8">
    <location>
        <begin position="135"/>
        <end position="154"/>
    </location>
</feature>
<organism evidence="11 12">
    <name type="scientific">Salmo salar</name>
    <name type="common">Atlantic salmon</name>
    <dbReference type="NCBI Taxonomy" id="8030"/>
    <lineage>
        <taxon>Eukaryota</taxon>
        <taxon>Metazoa</taxon>
        <taxon>Chordata</taxon>
        <taxon>Craniata</taxon>
        <taxon>Vertebrata</taxon>
        <taxon>Euteleostomi</taxon>
        <taxon>Actinopterygii</taxon>
        <taxon>Neopterygii</taxon>
        <taxon>Teleostei</taxon>
        <taxon>Protacanthopterygii</taxon>
        <taxon>Salmoniformes</taxon>
        <taxon>Salmonidae</taxon>
        <taxon>Salmoninae</taxon>
        <taxon>Salmo</taxon>
    </lineage>
</organism>
<feature type="region of interest" description="Disordered" evidence="8">
    <location>
        <begin position="125"/>
        <end position="154"/>
    </location>
</feature>
<evidence type="ECO:0000256" key="7">
    <source>
        <dbReference type="ARBA" id="ARBA00023136"/>
    </source>
</evidence>
<feature type="region of interest" description="Disordered" evidence="8">
    <location>
        <begin position="540"/>
        <end position="693"/>
    </location>
</feature>
<evidence type="ECO:0000313" key="11">
    <source>
        <dbReference type="Proteomes" id="UP001652741"/>
    </source>
</evidence>
<accession>A0A1S3SLM5</accession>
<dbReference type="Proteomes" id="UP001652741">
    <property type="component" value="Chromosome ssa01"/>
</dbReference>
<name>A0A1S3SLM5_SALSA</name>
<keyword evidence="5" id="KW-0029">Amino-acid transport</keyword>
<feature type="domain" description="Amino acid transporter transmembrane" evidence="10">
    <location>
        <begin position="5"/>
        <end position="111"/>
    </location>
</feature>
<protein>
    <submittedName>
        <fullName evidence="12 13">Sodium-coupled neutral amino acid transporter 10 isoform X1</fullName>
    </submittedName>
</protein>
<sequence>MTVAASNWGLIMNVVNSIVGVSVLTMPFCFKQCGIVLGTLLLFFCSWMTHQSCMFLVYTASSTKRRTYAGLAFHAYGKPGKTLVATSMIGLMLGTCIAFYVVIADLGSNFFAPLLGLPPSPGLPAPSPGLPAPSPGHAAPSPGHAAPSPGHAAPSPSLFKNVQEGVIRFPCAAADGGVSVHRSASQSAEEHDVIYPVLLCHGPHVLHVLHVHVSMVWRQWGLQLLFNLCPPQLPSSDVEDAVGALSLWSSGAGYGKQLHTMVLFSFKRGLLSGLWLSRVSMVCWDGIFRCLPICGMAFACQSQVLPTYDSLDEPSIKRMSTIFTTSLNIVTTFYITVGFFGYVSFTEDIAGNVLMNFPSNLVTKTIRVGFMMSVAVGFPMMILPCRQAINTMLFEQQQKDGTFTAGGYMPPLRFKMITFAIVFGTMLGGILIPNVETILGLTGATMGSLICFICPALIYRKIQKNGLTAQLVLWVGLGILLVSTFTTVSISAIDSTPKHAPPPPAADKNAILRVLPDMADLLNAVEKPVVAKQPEVKPVLVERPKAPADVEPVRPVERQQEQAEPPQIKGPEQGVPDRKEEEKVQLDSPDAGVAVPDGEAHRHEPPIPHDEVQIEKRKNDAELEEENQPTAGGEDSEGQGVADQEEVNNKEGGEEEKLPLLVKKEDVGGAEVQSNEVLEKPDPGAGKKQEVPPLKQVEKLALVKEVLVGKDVMAEQALVDAAKAPEAAGKREPAAPVAEAVVPVAAEGAAVPEVKERGAEDKMDVIKKLVAEGQLEHAALLQVIKEQQEQQKRLLDQQEKLLAVIKEQHQEMHPKKTDGAPEADAEKGVQEEGGASKPKGPAQGGPALASDTMEPAGAPQPGGAEPHIQPQNEVLPVEKSAEEQVFKVVAPVITKEGVLQEVPKRPVLAEAAIVAGAAVEAPKERDLVARGVPLGQKVTGGMKVEPAQPPPAKAEDGVVKGGVEVVDKAKERMERLEEVRIDRAVQGRVEEERLERERREKRSREQEIEKSRVEEEGIENERLEKERAERERAERERIQWEKTEREVMERAEKEKKVQEQEEKLAQLESAIKAQEEQALAAGLGEPGLGEELGAVKKSGWDLKERATVQSDSSDVVEEKTHKGQDQGVQKKARDQGDMDLRRRRRALGVGEAGGSRRGVPGLEPFLDGGWDLHAALEGPLLGGALVHTRQIKQTSELEKDE</sequence>
<feature type="compositionally biased region" description="Pro residues" evidence="8">
    <location>
        <begin position="125"/>
        <end position="134"/>
    </location>
</feature>
<feature type="transmembrane region" description="Helical" evidence="9">
    <location>
        <begin position="327"/>
        <end position="345"/>
    </location>
</feature>
<feature type="transmembrane region" description="Helical" evidence="9">
    <location>
        <begin position="471"/>
        <end position="493"/>
    </location>
</feature>
<reference evidence="12" key="1">
    <citation type="submission" date="2025-04" db="UniProtKB">
        <authorList>
            <consortium name="RefSeq"/>
        </authorList>
    </citation>
    <scope>IDENTIFICATION</scope>
    <source>
        <tissue evidence="12">Muscle</tissue>
    </source>
</reference>
<proteinExistence type="inferred from homology"/>
<dbReference type="AlphaFoldDB" id="A0A1S3SLM5"/>
<feature type="region of interest" description="Disordered" evidence="8">
    <location>
        <begin position="990"/>
        <end position="1060"/>
    </location>
</feature>
<dbReference type="PANTHER" id="PTHR22950">
    <property type="entry name" value="AMINO ACID TRANSPORTER"/>
    <property type="match status" value="1"/>
</dbReference>
<feature type="transmembrane region" description="Helical" evidence="9">
    <location>
        <begin position="365"/>
        <end position="383"/>
    </location>
</feature>
<evidence type="ECO:0000256" key="8">
    <source>
        <dbReference type="SAM" id="MobiDB-lite"/>
    </source>
</evidence>
<keyword evidence="4 9" id="KW-0812">Transmembrane</keyword>
<feature type="compositionally biased region" description="Basic and acidic residues" evidence="8">
    <location>
        <begin position="598"/>
        <end position="621"/>
    </location>
</feature>
<keyword evidence="7 9" id="KW-0472">Membrane</keyword>
<feature type="compositionally biased region" description="Basic and acidic residues" evidence="8">
    <location>
        <begin position="575"/>
        <end position="585"/>
    </location>
</feature>
<feature type="transmembrane region" description="Helical" evidence="9">
    <location>
        <begin position="438"/>
        <end position="459"/>
    </location>
</feature>
<feature type="compositionally biased region" description="Low complexity" evidence="8">
    <location>
        <begin position="855"/>
        <end position="864"/>
    </location>
</feature>
<feature type="transmembrane region" description="Helical" evidence="9">
    <location>
        <begin position="35"/>
        <end position="58"/>
    </location>
</feature>
<feature type="transmembrane region" description="Helical" evidence="9">
    <location>
        <begin position="414"/>
        <end position="432"/>
    </location>
</feature>
<dbReference type="GO" id="GO:0015179">
    <property type="term" value="F:L-amino acid transmembrane transporter activity"/>
    <property type="evidence" value="ECO:0007669"/>
    <property type="project" value="TreeGrafter"/>
</dbReference>
<feature type="domain" description="Amino acid transporter transmembrane" evidence="10">
    <location>
        <begin position="285"/>
        <end position="476"/>
    </location>
</feature>
<evidence type="ECO:0000256" key="9">
    <source>
        <dbReference type="SAM" id="Phobius"/>
    </source>
</evidence>
<evidence type="ECO:0000259" key="10">
    <source>
        <dbReference type="Pfam" id="PF01490"/>
    </source>
</evidence>
<dbReference type="RefSeq" id="XP_014065240.1">
    <property type="nucleotide sequence ID" value="XM_014209765.1"/>
</dbReference>
<feature type="compositionally biased region" description="Basic and acidic residues" evidence="8">
    <location>
        <begin position="806"/>
        <end position="830"/>
    </location>
</feature>
<feature type="transmembrane region" description="Helical" evidence="9">
    <location>
        <begin position="6"/>
        <end position="28"/>
    </location>
</feature>
<evidence type="ECO:0000256" key="5">
    <source>
        <dbReference type="ARBA" id="ARBA00022970"/>
    </source>
</evidence>
<dbReference type="Pfam" id="PF01490">
    <property type="entry name" value="Aa_trans"/>
    <property type="match status" value="2"/>
</dbReference>
<feature type="compositionally biased region" description="Basic and acidic residues" evidence="8">
    <location>
        <begin position="677"/>
        <end position="693"/>
    </location>
</feature>
<evidence type="ECO:0000256" key="3">
    <source>
        <dbReference type="ARBA" id="ARBA00022448"/>
    </source>
</evidence>
<evidence type="ECO:0000256" key="2">
    <source>
        <dbReference type="ARBA" id="ARBA00008066"/>
    </source>
</evidence>
<keyword evidence="6 9" id="KW-1133">Transmembrane helix</keyword>
<evidence type="ECO:0000256" key="4">
    <source>
        <dbReference type="ARBA" id="ARBA00022692"/>
    </source>
</evidence>
<feature type="compositionally biased region" description="Basic and acidic residues" evidence="8">
    <location>
        <begin position="540"/>
        <end position="561"/>
    </location>
</feature>
<feature type="compositionally biased region" description="Basic and acidic residues" evidence="8">
    <location>
        <begin position="647"/>
        <end position="667"/>
    </location>
</feature>
<feature type="region of interest" description="Disordered" evidence="8">
    <location>
        <begin position="1105"/>
        <end position="1164"/>
    </location>
</feature>
<feature type="region of interest" description="Disordered" evidence="8">
    <location>
        <begin position="805"/>
        <end position="877"/>
    </location>
</feature>
<dbReference type="InterPro" id="IPR013057">
    <property type="entry name" value="AA_transpt_TM"/>
</dbReference>
<comment type="similarity">
    <text evidence="2">Belongs to the amino acid/polyamine transporter 2 family.</text>
</comment>
<evidence type="ECO:0000256" key="1">
    <source>
        <dbReference type="ARBA" id="ARBA00004141"/>
    </source>
</evidence>
<keyword evidence="11" id="KW-1185">Reference proteome</keyword>
<evidence type="ECO:0000256" key="6">
    <source>
        <dbReference type="ARBA" id="ARBA00022989"/>
    </source>
</evidence>